<dbReference type="AlphaFoldDB" id="M7P516"/>
<dbReference type="InterPro" id="IPR008554">
    <property type="entry name" value="Glutaredoxin-like"/>
</dbReference>
<dbReference type="Gene3D" id="3.40.30.10">
    <property type="entry name" value="Glutaredoxin"/>
    <property type="match status" value="1"/>
</dbReference>
<dbReference type="STRING" id="1235279.C772_02440"/>
<dbReference type="Proteomes" id="UP000011919">
    <property type="component" value="Unassembled WGS sequence"/>
</dbReference>
<dbReference type="Pfam" id="PF05768">
    <property type="entry name" value="Glrx-like"/>
    <property type="match status" value="1"/>
</dbReference>
<sequence length="95" mass="10413">MAEAAPAGAGNLTGKKDYNMNVTLYVGNDCPLCDEALLNLKLAAEDVPLDVEVIDIRQDDRLHEKYMLMIPVLEKDGEVLLYGNIGYGDVMEALL</sequence>
<organism evidence="1 2">
    <name type="scientific">Bhargavaea cecembensis DSE10</name>
    <dbReference type="NCBI Taxonomy" id="1235279"/>
    <lineage>
        <taxon>Bacteria</taxon>
        <taxon>Bacillati</taxon>
        <taxon>Bacillota</taxon>
        <taxon>Bacilli</taxon>
        <taxon>Bacillales</taxon>
        <taxon>Caryophanaceae</taxon>
        <taxon>Bhargavaea</taxon>
    </lineage>
</organism>
<dbReference type="InterPro" id="IPR036249">
    <property type="entry name" value="Thioredoxin-like_sf"/>
</dbReference>
<dbReference type="SUPFAM" id="SSF52833">
    <property type="entry name" value="Thioredoxin-like"/>
    <property type="match status" value="1"/>
</dbReference>
<evidence type="ECO:0000313" key="2">
    <source>
        <dbReference type="Proteomes" id="UP000011919"/>
    </source>
</evidence>
<keyword evidence="2" id="KW-1185">Reference proteome</keyword>
<evidence type="ECO:0000313" key="1">
    <source>
        <dbReference type="EMBL" id="EMR05619.1"/>
    </source>
</evidence>
<reference evidence="1 2" key="1">
    <citation type="journal article" date="2013" name="Genome Announc.">
        <title>Draft Genome Sequence of Bhargavaea cecembensis Strain DSE10T, Isolated from a Deep-Sea Sediment Sample Collected at a Depth of 5,904 m from the Chagos-Laccadive Ridge System in the Indian Ocean.</title>
        <authorList>
            <person name="Shivaji S."/>
            <person name="Ara S."/>
            <person name="Begum Z."/>
            <person name="Ruth M."/>
            <person name="Singh A."/>
            <person name="Kumar Pinnaka A."/>
        </authorList>
    </citation>
    <scope>NUCLEOTIDE SEQUENCE [LARGE SCALE GENOMIC DNA]</scope>
    <source>
        <strain evidence="1 2">DSE10</strain>
    </source>
</reference>
<accession>M7P516</accession>
<dbReference type="EMBL" id="AOFT01000013">
    <property type="protein sequence ID" value="EMR05619.1"/>
    <property type="molecule type" value="Genomic_DNA"/>
</dbReference>
<dbReference type="PATRIC" id="fig|1235279.3.peg.2435"/>
<proteinExistence type="predicted"/>
<protein>
    <submittedName>
        <fullName evidence="1">Redox-active disulfide protein 2</fullName>
    </submittedName>
</protein>
<dbReference type="eggNOG" id="COG0695">
    <property type="taxonomic scope" value="Bacteria"/>
</dbReference>
<gene>
    <name evidence="1" type="ORF">C772_02440</name>
</gene>
<comment type="caution">
    <text evidence="1">The sequence shown here is derived from an EMBL/GenBank/DDBJ whole genome shotgun (WGS) entry which is preliminary data.</text>
</comment>
<name>M7P516_9BACL</name>